<dbReference type="InParanoid" id="A0A369JXY8"/>
<evidence type="ECO:0000313" key="2">
    <source>
        <dbReference type="Proteomes" id="UP000076154"/>
    </source>
</evidence>
<dbReference type="EMBL" id="LUEZ02000046">
    <property type="protein sequence ID" value="RDB23596.1"/>
    <property type="molecule type" value="Genomic_DNA"/>
</dbReference>
<dbReference type="Proteomes" id="UP000076154">
    <property type="component" value="Unassembled WGS sequence"/>
</dbReference>
<evidence type="ECO:0000313" key="1">
    <source>
        <dbReference type="EMBL" id="RDB23596.1"/>
    </source>
</evidence>
<reference evidence="1" key="1">
    <citation type="submission" date="2018-04" db="EMBL/GenBank/DDBJ databases">
        <title>Whole genome sequencing of Hypsizygus marmoreus.</title>
        <authorList>
            <person name="Choi I.-G."/>
            <person name="Min B."/>
            <person name="Kim J.-G."/>
            <person name="Kim S."/>
            <person name="Oh Y.-L."/>
            <person name="Kong W.-S."/>
            <person name="Park H."/>
            <person name="Jeong J."/>
            <person name="Song E.-S."/>
        </authorList>
    </citation>
    <scope>NUCLEOTIDE SEQUENCE [LARGE SCALE GENOMIC DNA]</scope>
    <source>
        <strain evidence="1">51987-8</strain>
    </source>
</reference>
<name>A0A369JXY8_HYPMA</name>
<comment type="caution">
    <text evidence="1">The sequence shown here is derived from an EMBL/GenBank/DDBJ whole genome shotgun (WGS) entry which is preliminary data.</text>
</comment>
<dbReference type="OrthoDB" id="2978650at2759"/>
<protein>
    <submittedName>
        <fullName evidence="1">Uncharacterized protein</fullName>
    </submittedName>
</protein>
<sequence length="92" mass="10421">MASFTKADRDEQPQITIVNIHKVINPQFLRMHHPDVSSPSTLVKLAQFLQAEDALIINVSLSPQHLCVVAALKEDGWHERLQLSDEEDWAHA</sequence>
<dbReference type="AlphaFoldDB" id="A0A369JXY8"/>
<gene>
    <name evidence="1" type="ORF">Hypma_009253</name>
</gene>
<keyword evidence="2" id="KW-1185">Reference proteome</keyword>
<accession>A0A369JXY8</accession>
<proteinExistence type="predicted"/>
<organism evidence="1 2">
    <name type="scientific">Hypsizygus marmoreus</name>
    <name type="common">White beech mushroom</name>
    <name type="synonym">Agaricus marmoreus</name>
    <dbReference type="NCBI Taxonomy" id="39966"/>
    <lineage>
        <taxon>Eukaryota</taxon>
        <taxon>Fungi</taxon>
        <taxon>Dikarya</taxon>
        <taxon>Basidiomycota</taxon>
        <taxon>Agaricomycotina</taxon>
        <taxon>Agaricomycetes</taxon>
        <taxon>Agaricomycetidae</taxon>
        <taxon>Agaricales</taxon>
        <taxon>Tricholomatineae</taxon>
        <taxon>Lyophyllaceae</taxon>
        <taxon>Hypsizygus</taxon>
    </lineage>
</organism>